<evidence type="ECO:0000313" key="1">
    <source>
        <dbReference type="EMBL" id="KAJ2987374.1"/>
    </source>
</evidence>
<comment type="caution">
    <text evidence="1">The sequence shown here is derived from an EMBL/GenBank/DDBJ whole genome shotgun (WGS) entry which is preliminary data.</text>
</comment>
<keyword evidence="2" id="KW-1185">Reference proteome</keyword>
<reference evidence="1" key="1">
    <citation type="submission" date="2022-08" db="EMBL/GenBank/DDBJ databases">
        <title>Genome Sequence of Pycnoporus sanguineus.</title>
        <authorList>
            <person name="Buettner E."/>
        </authorList>
    </citation>
    <scope>NUCLEOTIDE SEQUENCE</scope>
    <source>
        <strain evidence="1">CG-C14</strain>
    </source>
</reference>
<evidence type="ECO:0000313" key="2">
    <source>
        <dbReference type="Proteomes" id="UP001144978"/>
    </source>
</evidence>
<sequence length="194" mass="21638">MAAAKLRCLALPVHQQRDPPPTIPTYARPLAPPKSDPVEQSIVSIGEPARPHEPYVHALSHPEAPFSMNSSLATLRPLPNTLYPPFRCPRFRTMWMTAAYGVISYGLLDVLTEIPLTIYYPSMVSLPLPTRCTLRMLELTDSRISAHSPHLHARWTTTRILKLLGIDPYSPPPSLLRPSFSTVVVRKSKISSIT</sequence>
<proteinExistence type="predicted"/>
<accession>A0ACC1P7K9</accession>
<dbReference type="EMBL" id="JANSHE010003159">
    <property type="protein sequence ID" value="KAJ2987374.1"/>
    <property type="molecule type" value="Genomic_DNA"/>
</dbReference>
<protein>
    <submittedName>
        <fullName evidence="1">Uncharacterized protein</fullName>
    </submittedName>
</protein>
<organism evidence="1 2">
    <name type="scientific">Trametes sanguinea</name>
    <dbReference type="NCBI Taxonomy" id="158606"/>
    <lineage>
        <taxon>Eukaryota</taxon>
        <taxon>Fungi</taxon>
        <taxon>Dikarya</taxon>
        <taxon>Basidiomycota</taxon>
        <taxon>Agaricomycotina</taxon>
        <taxon>Agaricomycetes</taxon>
        <taxon>Polyporales</taxon>
        <taxon>Polyporaceae</taxon>
        <taxon>Trametes</taxon>
    </lineage>
</organism>
<dbReference type="Proteomes" id="UP001144978">
    <property type="component" value="Unassembled WGS sequence"/>
</dbReference>
<gene>
    <name evidence="1" type="ORF">NUW54_g9443</name>
</gene>
<name>A0ACC1P7K9_9APHY</name>